<dbReference type="GO" id="GO:0046872">
    <property type="term" value="F:metal ion binding"/>
    <property type="evidence" value="ECO:0007669"/>
    <property type="project" value="UniProtKB-KW"/>
</dbReference>
<name>A0A9D5BTU0_9LILI</name>
<evidence type="ECO:0000256" key="4">
    <source>
        <dbReference type="ARBA" id="ARBA00022640"/>
    </source>
</evidence>
<keyword evidence="6" id="KW-0001">2Fe-2S</keyword>
<dbReference type="GO" id="GO:0010277">
    <property type="term" value="F:chlorophyllide a oxygenase activity"/>
    <property type="evidence" value="ECO:0007669"/>
    <property type="project" value="InterPro"/>
</dbReference>
<dbReference type="Gene3D" id="2.102.10.10">
    <property type="entry name" value="Rieske [2Fe-2S] iron-sulphur domain"/>
    <property type="match status" value="1"/>
</dbReference>
<keyword evidence="7" id="KW-0479">Metal-binding</keyword>
<evidence type="ECO:0000256" key="13">
    <source>
        <dbReference type="ARBA" id="ARBA00023136"/>
    </source>
</evidence>
<evidence type="ECO:0000256" key="11">
    <source>
        <dbReference type="ARBA" id="ARBA00023004"/>
    </source>
</evidence>
<evidence type="ECO:0000256" key="1">
    <source>
        <dbReference type="ARBA" id="ARBA00004229"/>
    </source>
</evidence>
<dbReference type="GO" id="GO:0016020">
    <property type="term" value="C:membrane"/>
    <property type="evidence" value="ECO:0007669"/>
    <property type="project" value="UniProtKB-SubCell"/>
</dbReference>
<dbReference type="PANTHER" id="PTHR21266:SF32">
    <property type="entry name" value="CHOLESTEROL 7-DESATURASE NVD"/>
    <property type="match status" value="1"/>
</dbReference>
<dbReference type="Pfam" id="PF08417">
    <property type="entry name" value="PaO"/>
    <property type="match status" value="1"/>
</dbReference>
<evidence type="ECO:0000256" key="5">
    <source>
        <dbReference type="ARBA" id="ARBA00022692"/>
    </source>
</evidence>
<dbReference type="PROSITE" id="PS51296">
    <property type="entry name" value="RIESKE"/>
    <property type="match status" value="1"/>
</dbReference>
<feature type="domain" description="Rieske" evidence="15">
    <location>
        <begin position="75"/>
        <end position="185"/>
    </location>
</feature>
<evidence type="ECO:0000256" key="7">
    <source>
        <dbReference type="ARBA" id="ARBA00022723"/>
    </source>
</evidence>
<keyword evidence="12" id="KW-0411">Iron-sulfur</keyword>
<keyword evidence="17" id="KW-1185">Reference proteome</keyword>
<protein>
    <recommendedName>
        <fullName evidence="15">Rieske domain-containing protein</fullName>
    </recommendedName>
</protein>
<dbReference type="AlphaFoldDB" id="A0A9D5BTU0"/>
<keyword evidence="4" id="KW-0934">Plastid</keyword>
<dbReference type="PANTHER" id="PTHR21266">
    <property type="entry name" value="IRON-SULFUR DOMAIN CONTAINING PROTEIN"/>
    <property type="match status" value="1"/>
</dbReference>
<keyword evidence="9 14" id="KW-1133">Transmembrane helix</keyword>
<dbReference type="SUPFAM" id="SSF50022">
    <property type="entry name" value="ISP domain"/>
    <property type="match status" value="1"/>
</dbReference>
<comment type="subcellular location">
    <subcellularLocation>
        <location evidence="2">Membrane</location>
    </subcellularLocation>
    <subcellularLocation>
        <location evidence="1">Plastid</location>
        <location evidence="1">Chloroplast</location>
    </subcellularLocation>
</comment>
<dbReference type="InterPro" id="IPR036922">
    <property type="entry name" value="Rieske_2Fe-2S_sf"/>
</dbReference>
<dbReference type="OrthoDB" id="426882at2759"/>
<dbReference type="Proteomes" id="UP001085076">
    <property type="component" value="Unassembled WGS sequence"/>
</dbReference>
<dbReference type="GO" id="GO:0051537">
    <property type="term" value="F:2 iron, 2 sulfur cluster binding"/>
    <property type="evidence" value="ECO:0007669"/>
    <property type="project" value="UniProtKB-KW"/>
</dbReference>
<evidence type="ECO:0000256" key="9">
    <source>
        <dbReference type="ARBA" id="ARBA00022989"/>
    </source>
</evidence>
<evidence type="ECO:0000256" key="3">
    <source>
        <dbReference type="ARBA" id="ARBA00022528"/>
    </source>
</evidence>
<evidence type="ECO:0000256" key="14">
    <source>
        <dbReference type="SAM" id="Phobius"/>
    </source>
</evidence>
<dbReference type="Pfam" id="PF00355">
    <property type="entry name" value="Rieske"/>
    <property type="match status" value="1"/>
</dbReference>
<proteinExistence type="predicted"/>
<feature type="transmembrane region" description="Helical" evidence="14">
    <location>
        <begin position="512"/>
        <end position="533"/>
    </location>
</feature>
<keyword evidence="8" id="KW-0809">Transit peptide</keyword>
<evidence type="ECO:0000313" key="17">
    <source>
        <dbReference type="Proteomes" id="UP001085076"/>
    </source>
</evidence>
<dbReference type="EMBL" id="JAGGNH010000070">
    <property type="protein sequence ID" value="KAJ0960576.1"/>
    <property type="molecule type" value="Genomic_DNA"/>
</dbReference>
<evidence type="ECO:0000256" key="2">
    <source>
        <dbReference type="ARBA" id="ARBA00004370"/>
    </source>
</evidence>
<comment type="caution">
    <text evidence="16">The sequence shown here is derived from an EMBL/GenBank/DDBJ whole genome shotgun (WGS) entry which is preliminary data.</text>
</comment>
<evidence type="ECO:0000256" key="8">
    <source>
        <dbReference type="ARBA" id="ARBA00022946"/>
    </source>
</evidence>
<gene>
    <name evidence="16" type="ORF">J5N97_001569</name>
</gene>
<dbReference type="Gene3D" id="3.90.380.10">
    <property type="entry name" value="Naphthalene 1,2-dioxygenase Alpha Subunit, Chain A, domain 1"/>
    <property type="match status" value="1"/>
</dbReference>
<dbReference type="InterPro" id="IPR017941">
    <property type="entry name" value="Rieske_2Fe-2S"/>
</dbReference>
<sequence>MESIVSLSSSSLLHLPLPNTTLPPLSPRRLPLHPHQHARSARLVSHSTVPSSAASTLTITDAAIAGEKFDWYAHWYPVAPVCDLDKRAPHAKRVLGLDIVVWWDREKEQWQVFDDRCPHRLAPLSEGRIDQWGRLQCVYHGWCFDGSGDCKYIPQAPPDGPPVHTFKKACAAVYPSIVQNKIVWFWPSTDSQYKDIALKEKPPYVPQLDDPSYTCTMGMRDLLYGYEILTENLMDPSHVPYAHYGLLTKATTSPANSTRYVPDLCLDTKSYDSFTDREGGKPSKMTIETLDKTGFLSMNEMGCSKFIAPCLYYSFGTIGSRNESVSSQSTQEDSTKTNKKEKIAALVFLCVPVSPGRSRVIYAFPRNFSVWVDQVFPRWFFHIRQNLVLDSDLYLLHLEEQKIAELGPSNWLQACYVPAKSDAMVIAFRRWLKKYADGQIHWGTKFNNYLPPSPPKEQIMDRYWSHTVQCSSCHAALKGMKVLEVVLQLISVTSIGILAAMKQNLLSTVTRFLIVFTAVICFLASRWLSHFIYKNFYYHDYNHAFV</sequence>
<keyword evidence="10" id="KW-0560">Oxidoreductase</keyword>
<keyword evidence="5 14" id="KW-0812">Transmembrane</keyword>
<keyword evidence="13 14" id="KW-0472">Membrane</keyword>
<evidence type="ECO:0000256" key="10">
    <source>
        <dbReference type="ARBA" id="ARBA00023002"/>
    </source>
</evidence>
<evidence type="ECO:0000256" key="6">
    <source>
        <dbReference type="ARBA" id="ARBA00022714"/>
    </source>
</evidence>
<dbReference type="CDD" id="cd03480">
    <property type="entry name" value="Rieske_RO_Alpha_PaO"/>
    <property type="match status" value="1"/>
</dbReference>
<reference evidence="16 17" key="1">
    <citation type="journal article" date="2022" name="Hortic Res">
        <title>The genome of Dioscorea zingiberensis sheds light on the biosynthesis, origin and evolution of the medicinally important diosgenin saponins.</title>
        <authorList>
            <person name="Li Y."/>
            <person name="Tan C."/>
            <person name="Li Z."/>
            <person name="Guo J."/>
            <person name="Li S."/>
            <person name="Chen X."/>
            <person name="Wang C."/>
            <person name="Dai X."/>
            <person name="Yang H."/>
            <person name="Song W."/>
            <person name="Hou L."/>
            <person name="Xu J."/>
            <person name="Tong Z."/>
            <person name="Xu A."/>
            <person name="Yuan X."/>
            <person name="Wang W."/>
            <person name="Yang Q."/>
            <person name="Chen L."/>
            <person name="Sun Z."/>
            <person name="Wang K."/>
            <person name="Pan B."/>
            <person name="Chen J."/>
            <person name="Bao Y."/>
            <person name="Liu F."/>
            <person name="Qi X."/>
            <person name="Gang D.R."/>
            <person name="Wen J."/>
            <person name="Li J."/>
        </authorList>
    </citation>
    <scope>NUCLEOTIDE SEQUENCE [LARGE SCALE GENOMIC DNA]</scope>
    <source>
        <strain evidence="16">Dzin_1.0</strain>
    </source>
</reference>
<dbReference type="GO" id="GO:0009507">
    <property type="term" value="C:chloroplast"/>
    <property type="evidence" value="ECO:0007669"/>
    <property type="project" value="UniProtKB-SubCell"/>
</dbReference>
<keyword evidence="11" id="KW-0408">Iron</keyword>
<keyword evidence="3" id="KW-0150">Chloroplast</keyword>
<evidence type="ECO:0000256" key="12">
    <source>
        <dbReference type="ARBA" id="ARBA00023014"/>
    </source>
</evidence>
<dbReference type="InterPro" id="IPR013626">
    <property type="entry name" value="PaO"/>
</dbReference>
<dbReference type="SUPFAM" id="SSF55961">
    <property type="entry name" value="Bet v1-like"/>
    <property type="match status" value="1"/>
</dbReference>
<organism evidence="16 17">
    <name type="scientific">Dioscorea zingiberensis</name>
    <dbReference type="NCBI Taxonomy" id="325984"/>
    <lineage>
        <taxon>Eukaryota</taxon>
        <taxon>Viridiplantae</taxon>
        <taxon>Streptophyta</taxon>
        <taxon>Embryophyta</taxon>
        <taxon>Tracheophyta</taxon>
        <taxon>Spermatophyta</taxon>
        <taxon>Magnoliopsida</taxon>
        <taxon>Liliopsida</taxon>
        <taxon>Dioscoreales</taxon>
        <taxon>Dioscoreaceae</taxon>
        <taxon>Dioscorea</taxon>
    </lineage>
</organism>
<evidence type="ECO:0000313" key="16">
    <source>
        <dbReference type="EMBL" id="KAJ0960576.1"/>
    </source>
</evidence>
<accession>A0A9D5BTU0</accession>
<evidence type="ECO:0000259" key="15">
    <source>
        <dbReference type="PROSITE" id="PS51296"/>
    </source>
</evidence>
<dbReference type="InterPro" id="IPR050584">
    <property type="entry name" value="Cholesterol_7-desaturase"/>
</dbReference>